<sequence>MVELKSGLAATTIPLVQNGKPNAILAFSQEISTIPDVIKLTVGEPDFNTPEHIKQAGIESIANNESHYGPSNGTVALRENAATFLNSHYGTQYDADEIIATIGVTEAIYVTFKTILNAGDEVIIPTPNFPLYAGAITFVGGKVVNVNTTATDFKLTPDQLRETLTTHPNAKALVITSPGNPTGVIYSKSELEALVAVIRETNLFVVSDEIYSELVFDQNHVSLAALLPEQTILFNGVSKSHAMTGYRIGIIAAPADLINQLAIVHQLIVTAPTNAAVAAATEAFGAGADDAATTGMRVEYQRRRDALLAAVKTAGLTYAYPGGAFYLWFKAPADGLQDWDLVRDIAQKAKVGLIPGLAFGEDGRGWLRASYATRYEDVVEAGQRLVNYFGGQDEN</sequence>
<evidence type="ECO:0000313" key="8">
    <source>
        <dbReference type="EMBL" id="RDL06719.1"/>
    </source>
</evidence>
<dbReference type="EMBL" id="QRAS01000002">
    <property type="protein sequence ID" value="RDL06719.1"/>
    <property type="molecule type" value="Genomic_DNA"/>
</dbReference>
<dbReference type="GO" id="GO:0006520">
    <property type="term" value="P:amino acid metabolic process"/>
    <property type="evidence" value="ECO:0007669"/>
    <property type="project" value="InterPro"/>
</dbReference>
<reference evidence="8 9" key="1">
    <citation type="submission" date="2018-07" db="EMBL/GenBank/DDBJ databases">
        <title>Genomic Encyclopedia of Type Strains, Phase III (KMG-III): the genomes of soil and plant-associated and newly described type strains.</title>
        <authorList>
            <person name="Whitman W."/>
        </authorList>
    </citation>
    <scope>NUCLEOTIDE SEQUENCE [LARGE SCALE GENOMIC DNA]</scope>
    <source>
        <strain evidence="8 9">CECT 7031</strain>
    </source>
</reference>
<dbReference type="Gene3D" id="3.40.640.10">
    <property type="entry name" value="Type I PLP-dependent aspartate aminotransferase-like (Major domain)"/>
    <property type="match status" value="1"/>
</dbReference>
<dbReference type="GO" id="GO:0008483">
    <property type="term" value="F:transaminase activity"/>
    <property type="evidence" value="ECO:0007669"/>
    <property type="project" value="UniProtKB-KW"/>
</dbReference>
<dbReference type="KEGG" id="wso:WSWS_01581"/>
<evidence type="ECO:0000256" key="3">
    <source>
        <dbReference type="ARBA" id="ARBA00022576"/>
    </source>
</evidence>
<dbReference type="GO" id="GO:0030170">
    <property type="term" value="F:pyridoxal phosphate binding"/>
    <property type="evidence" value="ECO:0007669"/>
    <property type="project" value="InterPro"/>
</dbReference>
<dbReference type="InterPro" id="IPR015424">
    <property type="entry name" value="PyrdxlP-dep_Trfase"/>
</dbReference>
<dbReference type="GeneID" id="94546762"/>
<keyword evidence="5" id="KW-0663">Pyridoxal phosphate</keyword>
<dbReference type="InterPro" id="IPR004839">
    <property type="entry name" value="Aminotransferase_I/II_large"/>
</dbReference>
<dbReference type="InterPro" id="IPR015422">
    <property type="entry name" value="PyrdxlP-dep_Trfase_small"/>
</dbReference>
<dbReference type="EC" id="2.6.1.-" evidence="6"/>
<dbReference type="Proteomes" id="UP000254912">
    <property type="component" value="Unassembled WGS sequence"/>
</dbReference>
<dbReference type="AlphaFoldDB" id="A0A288QAU1"/>
<dbReference type="InterPro" id="IPR050596">
    <property type="entry name" value="AspAT/PAT-like"/>
</dbReference>
<feature type="domain" description="Aminotransferase class I/classII large" evidence="7">
    <location>
        <begin position="36"/>
        <end position="377"/>
    </location>
</feature>
<evidence type="ECO:0000313" key="9">
    <source>
        <dbReference type="Proteomes" id="UP000254912"/>
    </source>
</evidence>
<dbReference type="PANTHER" id="PTHR46383:SF4">
    <property type="entry name" value="AMINOTRANSFERASE"/>
    <property type="match status" value="1"/>
</dbReference>
<dbReference type="PROSITE" id="PS00105">
    <property type="entry name" value="AA_TRANSFER_CLASS_1"/>
    <property type="match status" value="1"/>
</dbReference>
<organism evidence="8 9">
    <name type="scientific">Weissella soli</name>
    <dbReference type="NCBI Taxonomy" id="155866"/>
    <lineage>
        <taxon>Bacteria</taxon>
        <taxon>Bacillati</taxon>
        <taxon>Bacillota</taxon>
        <taxon>Bacilli</taxon>
        <taxon>Lactobacillales</taxon>
        <taxon>Lactobacillaceae</taxon>
        <taxon>Weissella</taxon>
    </lineage>
</organism>
<dbReference type="PANTHER" id="PTHR46383">
    <property type="entry name" value="ASPARTATE AMINOTRANSFERASE"/>
    <property type="match status" value="1"/>
</dbReference>
<evidence type="ECO:0000256" key="1">
    <source>
        <dbReference type="ARBA" id="ARBA00001933"/>
    </source>
</evidence>
<evidence type="ECO:0000256" key="2">
    <source>
        <dbReference type="ARBA" id="ARBA00007441"/>
    </source>
</evidence>
<evidence type="ECO:0000256" key="5">
    <source>
        <dbReference type="ARBA" id="ARBA00022898"/>
    </source>
</evidence>
<dbReference type="InterPro" id="IPR004838">
    <property type="entry name" value="NHTrfase_class1_PyrdxlP-BS"/>
</dbReference>
<name>A0A288QAU1_9LACO</name>
<dbReference type="SUPFAM" id="SSF53383">
    <property type="entry name" value="PLP-dependent transferases"/>
    <property type="match status" value="1"/>
</dbReference>
<evidence type="ECO:0000259" key="7">
    <source>
        <dbReference type="Pfam" id="PF00155"/>
    </source>
</evidence>
<protein>
    <recommendedName>
        <fullName evidence="6">Aminotransferase</fullName>
        <ecNumber evidence="6">2.6.1.-</ecNumber>
    </recommendedName>
</protein>
<evidence type="ECO:0000256" key="4">
    <source>
        <dbReference type="ARBA" id="ARBA00022679"/>
    </source>
</evidence>
<dbReference type="CDD" id="cd00609">
    <property type="entry name" value="AAT_like"/>
    <property type="match status" value="1"/>
</dbReference>
<comment type="similarity">
    <text evidence="2 6">Belongs to the class-I pyridoxal-phosphate-dependent aminotransferase family.</text>
</comment>
<gene>
    <name evidence="8" type="ORF">DFP99_1108</name>
</gene>
<dbReference type="Gene3D" id="3.90.1150.10">
    <property type="entry name" value="Aspartate Aminotransferase, domain 1"/>
    <property type="match status" value="1"/>
</dbReference>
<dbReference type="InterPro" id="IPR015421">
    <property type="entry name" value="PyrdxlP-dep_Trfase_major"/>
</dbReference>
<dbReference type="RefSeq" id="WP_070230732.1">
    <property type="nucleotide sequence ID" value="NZ_BJYO01000003.1"/>
</dbReference>
<dbReference type="Pfam" id="PF00155">
    <property type="entry name" value="Aminotran_1_2"/>
    <property type="match status" value="1"/>
</dbReference>
<comment type="cofactor">
    <cofactor evidence="1 6">
        <name>pyridoxal 5'-phosphate</name>
        <dbReference type="ChEBI" id="CHEBI:597326"/>
    </cofactor>
</comment>
<evidence type="ECO:0000256" key="6">
    <source>
        <dbReference type="RuleBase" id="RU000481"/>
    </source>
</evidence>
<keyword evidence="4 6" id="KW-0808">Transferase</keyword>
<keyword evidence="9" id="KW-1185">Reference proteome</keyword>
<accession>A0A288QAU1</accession>
<comment type="caution">
    <text evidence="8">The sequence shown here is derived from an EMBL/GenBank/DDBJ whole genome shotgun (WGS) entry which is preliminary data.</text>
</comment>
<keyword evidence="3 6" id="KW-0032">Aminotransferase</keyword>
<proteinExistence type="inferred from homology"/>